<organism evidence="1 2">
    <name type="scientific">Candidatus Merdicola faecigallinarum</name>
    <dbReference type="NCBI Taxonomy" id="2840862"/>
    <lineage>
        <taxon>Bacteria</taxon>
        <taxon>Bacillati</taxon>
        <taxon>Bacillota</taxon>
        <taxon>Clostridia</taxon>
        <taxon>Candidatus Merdicola</taxon>
    </lineage>
</organism>
<dbReference type="EMBL" id="DVNH01000011">
    <property type="protein sequence ID" value="HIU51255.1"/>
    <property type="molecule type" value="Genomic_DNA"/>
</dbReference>
<accession>A0A9D1M080</accession>
<evidence type="ECO:0000313" key="1">
    <source>
        <dbReference type="EMBL" id="HIU51255.1"/>
    </source>
</evidence>
<comment type="caution">
    <text evidence="1">The sequence shown here is derived from an EMBL/GenBank/DDBJ whole genome shotgun (WGS) entry which is preliminary data.</text>
</comment>
<dbReference type="AlphaFoldDB" id="A0A9D1M080"/>
<reference evidence="1" key="2">
    <citation type="journal article" date="2021" name="PeerJ">
        <title>Extensive microbial diversity within the chicken gut microbiome revealed by metagenomics and culture.</title>
        <authorList>
            <person name="Gilroy R."/>
            <person name="Ravi A."/>
            <person name="Getino M."/>
            <person name="Pursley I."/>
            <person name="Horton D.L."/>
            <person name="Alikhan N.F."/>
            <person name="Baker D."/>
            <person name="Gharbi K."/>
            <person name="Hall N."/>
            <person name="Watson M."/>
            <person name="Adriaenssens E.M."/>
            <person name="Foster-Nyarko E."/>
            <person name="Jarju S."/>
            <person name="Secka A."/>
            <person name="Antonio M."/>
            <person name="Oren A."/>
            <person name="Chaudhuri R.R."/>
            <person name="La Ragione R."/>
            <person name="Hildebrand F."/>
            <person name="Pallen M.J."/>
        </authorList>
    </citation>
    <scope>NUCLEOTIDE SEQUENCE</scope>
    <source>
        <strain evidence="1">CHK195-15760</strain>
    </source>
</reference>
<reference evidence="1" key="1">
    <citation type="submission" date="2020-10" db="EMBL/GenBank/DDBJ databases">
        <authorList>
            <person name="Gilroy R."/>
        </authorList>
    </citation>
    <scope>NUCLEOTIDE SEQUENCE</scope>
    <source>
        <strain evidence="1">CHK195-15760</strain>
    </source>
</reference>
<dbReference type="Proteomes" id="UP000824093">
    <property type="component" value="Unassembled WGS sequence"/>
</dbReference>
<sequence length="177" mass="20766">MYSWEGKHFSITDPKNVSTVVYQINETEKELQKQAPRYTVTRLDFTEELQGDLKKKTFYVDNPSEDKDELVILSFGKDKVVINMAVLQDDKVTVAKKPVPFKFNTLYSEEDTEYKEFKYTPNLKRPISIIDPETAEEVKPVLYFDEETNEIKGKCKLKAHKSYFAFEIRDKKDTNNK</sequence>
<proteinExistence type="predicted"/>
<evidence type="ECO:0000313" key="2">
    <source>
        <dbReference type="Proteomes" id="UP000824093"/>
    </source>
</evidence>
<protein>
    <submittedName>
        <fullName evidence="1">Uncharacterized protein</fullName>
    </submittedName>
</protein>
<gene>
    <name evidence="1" type="ORF">IAB70_01305</name>
</gene>
<name>A0A9D1M080_9FIRM</name>